<dbReference type="EMBL" id="JBHTJM010000008">
    <property type="protein sequence ID" value="MFD0964042.1"/>
    <property type="molecule type" value="Genomic_DNA"/>
</dbReference>
<organism evidence="1 2">
    <name type="scientific">Pseudofulvibacter geojedonensis</name>
    <dbReference type="NCBI Taxonomy" id="1123758"/>
    <lineage>
        <taxon>Bacteria</taxon>
        <taxon>Pseudomonadati</taxon>
        <taxon>Bacteroidota</taxon>
        <taxon>Flavobacteriia</taxon>
        <taxon>Flavobacteriales</taxon>
        <taxon>Flavobacteriaceae</taxon>
        <taxon>Pseudofulvibacter</taxon>
    </lineage>
</organism>
<name>A0ABW3I351_9FLAO</name>
<comment type="caution">
    <text evidence="1">The sequence shown here is derived from an EMBL/GenBank/DDBJ whole genome shotgun (WGS) entry which is preliminary data.</text>
</comment>
<evidence type="ECO:0000313" key="2">
    <source>
        <dbReference type="Proteomes" id="UP001596997"/>
    </source>
</evidence>
<evidence type="ECO:0000313" key="1">
    <source>
        <dbReference type="EMBL" id="MFD0964042.1"/>
    </source>
</evidence>
<keyword evidence="2" id="KW-1185">Reference proteome</keyword>
<reference evidence="2" key="1">
    <citation type="journal article" date="2019" name="Int. J. Syst. Evol. Microbiol.">
        <title>The Global Catalogue of Microorganisms (GCM) 10K type strain sequencing project: providing services to taxonomists for standard genome sequencing and annotation.</title>
        <authorList>
            <consortium name="The Broad Institute Genomics Platform"/>
            <consortium name="The Broad Institute Genome Sequencing Center for Infectious Disease"/>
            <person name="Wu L."/>
            <person name="Ma J."/>
        </authorList>
    </citation>
    <scope>NUCLEOTIDE SEQUENCE [LARGE SCALE GENOMIC DNA]</scope>
    <source>
        <strain evidence="2">CCUG 62114</strain>
    </source>
</reference>
<accession>A0ABW3I351</accession>
<sequence length="167" mass="20088">MYVNIQNKPINLDSKQLENILAYKNENILSRFTDMYNVSNNEAEDIFKATLKFMYIAQIKGVFIPDELLIIDEMWHNFILFTKDYHSFCDKYFGSYFHHLPASKREKEIQTRKNQENPEQASVEFQNKLEFIMGVVYDYLGQETLEIWFRDYAHKYSREKILALRKS</sequence>
<dbReference type="Proteomes" id="UP001596997">
    <property type="component" value="Unassembled WGS sequence"/>
</dbReference>
<dbReference type="RefSeq" id="WP_377715371.1">
    <property type="nucleotide sequence ID" value="NZ_JBHTJM010000008.1"/>
</dbReference>
<gene>
    <name evidence="1" type="ORF">ACFQ1O_08515</name>
</gene>
<proteinExistence type="predicted"/>
<protein>
    <submittedName>
        <fullName evidence="1">Uncharacterized protein</fullName>
    </submittedName>
</protein>